<dbReference type="HOGENOM" id="CLU_1068785_0_0_4"/>
<dbReference type="STRING" id="420662.Mpe_A1178"/>
<keyword evidence="3" id="KW-0614">Plasmid</keyword>
<feature type="compositionally biased region" description="Basic residues" evidence="1">
    <location>
        <begin position="244"/>
        <end position="260"/>
    </location>
</feature>
<dbReference type="Proteomes" id="UP000000366">
    <property type="component" value="Chromosome"/>
</dbReference>
<evidence type="ECO:0000313" key="3">
    <source>
        <dbReference type="EMBL" id="ABM96947.1"/>
    </source>
</evidence>
<dbReference type="KEGG" id="mpt:Mpe_B0169"/>
<protein>
    <submittedName>
        <fullName evidence="2">Uncharacterized protein</fullName>
    </submittedName>
</protein>
<keyword evidence="4" id="KW-1185">Reference proteome</keyword>
<dbReference type="AlphaFoldDB" id="A2SF00"/>
<proteinExistence type="predicted"/>
<evidence type="ECO:0000256" key="1">
    <source>
        <dbReference type="SAM" id="MobiDB-lite"/>
    </source>
</evidence>
<dbReference type="KEGG" id="mpt:Mpe_A1178"/>
<reference evidence="2 4" key="1">
    <citation type="journal article" date="2007" name="J. Bacteriol.">
        <title>Whole-genome analysis of the methyl tert-butyl ether-degrading beta-proteobacterium Methylibium petroleiphilum PM1.</title>
        <authorList>
            <person name="Kane S.R."/>
            <person name="Chakicherla A.Y."/>
            <person name="Chain P.S.G."/>
            <person name="Schmidt R."/>
            <person name="Shin M.W."/>
            <person name="Legler T.C."/>
            <person name="Scow K.M."/>
            <person name="Larimer F.W."/>
            <person name="Lucas S.M."/>
            <person name="Richardson P.M."/>
            <person name="Hristova K.R."/>
        </authorList>
    </citation>
    <scope>NUCLEOTIDE SEQUENCE [LARGE SCALE GENOMIC DNA]</scope>
    <source>
        <strain evidence="4">ATCC BAA-1232 / LMG 22953 / PM1</strain>
        <strain evidence="2">PM1</strain>
        <plasmid evidence="3">PM1</plasmid>
        <plasmid evidence="3 4">RPME01</plasmid>
    </source>
</reference>
<name>A2SF00_METPP</name>
<reference evidence="2" key="2">
    <citation type="submission" date="2007-01" db="EMBL/GenBank/DDBJ databases">
        <authorList>
            <person name="Copeland A."/>
            <person name="Lucas S."/>
            <person name="Lapidus A."/>
            <person name="Barry K."/>
            <person name="Detter J.C."/>
            <person name="Glavina del Rio T."/>
            <person name="Hammon N."/>
            <person name="Dalin E."/>
            <person name="Tice H."/>
            <person name="Pitluck S."/>
            <person name="Chain P."/>
            <person name="Malfatti S."/>
            <person name="Shin M."/>
            <person name="Vergez L."/>
            <person name="Schmutz J."/>
            <person name="Larimer F."/>
            <person name="Land M."/>
            <person name="Hauser L."/>
            <person name="Richardson P."/>
        </authorList>
    </citation>
    <scope>NUCLEOTIDE SEQUENCE</scope>
    <source>
        <strain evidence="2">PM1</strain>
        <plasmid evidence="3">RPME01</plasmid>
    </source>
</reference>
<organism evidence="2 4">
    <name type="scientific">Methylibium petroleiphilum (strain ATCC BAA-1232 / LMG 22953 / PM1)</name>
    <dbReference type="NCBI Taxonomy" id="420662"/>
    <lineage>
        <taxon>Bacteria</taxon>
        <taxon>Pseudomonadati</taxon>
        <taxon>Pseudomonadota</taxon>
        <taxon>Betaproteobacteria</taxon>
        <taxon>Burkholderiales</taxon>
        <taxon>Sphaerotilaceae</taxon>
        <taxon>Methylibium</taxon>
    </lineage>
</organism>
<evidence type="ECO:0000313" key="2">
    <source>
        <dbReference type="EMBL" id="ABM94139.1"/>
    </source>
</evidence>
<evidence type="ECO:0000313" key="4">
    <source>
        <dbReference type="Proteomes" id="UP000000366"/>
    </source>
</evidence>
<dbReference type="EMBL" id="CP000555">
    <property type="protein sequence ID" value="ABM94139.1"/>
    <property type="molecule type" value="Genomic_DNA"/>
</dbReference>
<geneLocation type="plasmid" evidence="3 4">
    <name>RPME01</name>
</geneLocation>
<dbReference type="Proteomes" id="UP000000366">
    <property type="component" value="Plasmid RPME01"/>
</dbReference>
<feature type="region of interest" description="Disordered" evidence="1">
    <location>
        <begin position="232"/>
        <end position="260"/>
    </location>
</feature>
<sequence length="260" mass="29242">MKTAEDKRKISVQMWAPLLHKFNELCNKACLNRDAYFDLVLDHEAPMLLSELAGRKNSAAARKYVKRCLLELQDLRPVSFNLRRSTAEAVDRACDEANLWRDVFINRVAYLLVVRTSSLESQWDIEFKHYRDEIFEDGWEIKRLLLGPRLLAIADFLGDDPFAGIRAVLRAADRDTGGGLHLQPLGMPGAVREQRGLAGFTTYLEDEFVPGTEPNAAQARMVEVLLETLREEGAERSGGTAVRKSPKAKRSKGSSRRVGA</sequence>
<dbReference type="EMBL" id="CP000556">
    <property type="protein sequence ID" value="ABM96947.1"/>
    <property type="molecule type" value="Genomic_DNA"/>
</dbReference>
<accession>A2SF00</accession>
<dbReference type="RefSeq" id="WP_011828776.1">
    <property type="nucleotide sequence ID" value="NC_008825.1"/>
</dbReference>
<gene>
    <name evidence="2" type="ordered locus">Mpe_A1178</name>
    <name evidence="3" type="ordered locus">Mpe_B0169</name>
</gene>